<evidence type="ECO:0000256" key="1">
    <source>
        <dbReference type="SAM" id="MobiDB-lite"/>
    </source>
</evidence>
<feature type="compositionally biased region" description="Polar residues" evidence="1">
    <location>
        <begin position="91"/>
        <end position="105"/>
    </location>
</feature>
<dbReference type="InterPro" id="IPR013887">
    <property type="entry name" value="UPF0592"/>
</dbReference>
<dbReference type="GeneID" id="70297098"/>
<dbReference type="PANTHER" id="PTHR37988">
    <property type="entry name" value="UPF0592 MEMBRANE PROTEIN C7D4.03C"/>
    <property type="match status" value="1"/>
</dbReference>
<dbReference type="AlphaFoldDB" id="A0A9P7ZT54"/>
<feature type="compositionally biased region" description="Low complexity" evidence="1">
    <location>
        <begin position="983"/>
        <end position="998"/>
    </location>
</feature>
<feature type="compositionally biased region" description="Polar residues" evidence="1">
    <location>
        <begin position="13"/>
        <end position="27"/>
    </location>
</feature>
<feature type="compositionally biased region" description="Low complexity" evidence="1">
    <location>
        <begin position="29"/>
        <end position="44"/>
    </location>
</feature>
<dbReference type="RefSeq" id="XP_046121753.1">
    <property type="nucleotide sequence ID" value="XM_046266195.1"/>
</dbReference>
<accession>A0A9P7ZT54</accession>
<gene>
    <name evidence="2" type="ORF">F5Z01DRAFT_692703</name>
</gene>
<keyword evidence="3" id="KW-1185">Reference proteome</keyword>
<feature type="compositionally biased region" description="Basic and acidic residues" evidence="1">
    <location>
        <begin position="220"/>
        <end position="236"/>
    </location>
</feature>
<organism evidence="2 3">
    <name type="scientific">Emericellopsis atlantica</name>
    <dbReference type="NCBI Taxonomy" id="2614577"/>
    <lineage>
        <taxon>Eukaryota</taxon>
        <taxon>Fungi</taxon>
        <taxon>Dikarya</taxon>
        <taxon>Ascomycota</taxon>
        <taxon>Pezizomycotina</taxon>
        <taxon>Sordariomycetes</taxon>
        <taxon>Hypocreomycetidae</taxon>
        <taxon>Hypocreales</taxon>
        <taxon>Bionectriaceae</taxon>
        <taxon>Emericellopsis</taxon>
    </lineage>
</organism>
<name>A0A9P7ZT54_9HYPO</name>
<evidence type="ECO:0000313" key="3">
    <source>
        <dbReference type="Proteomes" id="UP000887229"/>
    </source>
</evidence>
<feature type="region of interest" description="Disordered" evidence="1">
    <location>
        <begin position="974"/>
        <end position="998"/>
    </location>
</feature>
<protein>
    <recommendedName>
        <fullName evidence="4">DUF1765-domain-containing protein</fullName>
    </recommendedName>
</protein>
<feature type="compositionally biased region" description="Low complexity" evidence="1">
    <location>
        <begin position="269"/>
        <end position="280"/>
    </location>
</feature>
<sequence>MSGSTVFMAPAIESSSNGLPRSHSTPELMSMSDFSFDSSRQSQRATEQADDRPYEVPNFDNDFKLDTSFFLSDASRPAGQPGAAAWRPATPRSQPADSDSQTAQPSALRRSRAGSLMERPRSWFPTTSKAPVKEPVDIEPQQRPVTSVGEEGVNEKRFSSVSGKTAAVQDSLVNFAKRSWLSSSPSPSPKRRPNTAKDKQDEDVEDVPQLVARPPSETAAETRPHLAKNRRSEPIRPSKALNRASSYFSKIKSKPKVFNAIAELDNSCASSASSLGPGASMTTDDRLSQAPTVTDDSSAEMPPLPKPDRDPLWSSFKNLEVEFKGFTAKSTPQRIAQLQTLVLPFLRGTMGHASNKELSPEDIDRRAVILDKWWNGLLGLMDGVGMGAVPGVDRPVVFDTLTTIMARPEWRQTTPYFLPLADRAAWERQRSKRSAGTTEATDSDHSAAFLVESAEHNVRTMFITNLARQMAFVVEKMAARHSPQVLVTFAGATCAYALFFVPGVADILVRLWNMGPELIRRAADAMGLPRRYKGEGGDTVAMFPPQLASLSWTSPKSMWNTLKRIPNMPMVISRVQWMGPWVLRWKGHQTDLLFVFYKEFHALTDDFLPSELPLVEKARAPGYVLVHAKLLSIIDDTIHRQAAMDSGLHAMDPMPGADASAMAMPLPPANLMKGMSENNVIILLKDVMSNALPGFAGARHTFAETCAAIIKAAVMKTSQFDTAACFTMCDFLEEALTIYDDYEDPMSGSESYIDWPFWMDVFKRAMRSMNTMSEVRVMSFIYTIWPIIVKDQARKASLCLDWLLTEEVFDTFFNHWCPMVRSYYHRLLCWRICRCVGDADAVDTNIYTVVSARLKTAWSHYLHLKQSAEEAGRCAPSTAPTVPTPGKKFMIIRQEVSQPQPGLFVNFDSFSKVSGLDVVSADEIGEGAAPKPEAKKKGSILGKIMSLAGSNPSKGHDRKSSWDEEFINARRETAEARHANAPSKISTSIGSSDSDSSCSSPIYEEQKYVFKFFLAWHQPSMPPRDRVLTRPRLPAPAQAVVSLRALAGGTDKVDNRPDSLVKEAMAHKDDEDSGPPEAAATEAAEVSVDEAQELVAEPITEPVKPAGLYVNNAVYTGRALAEWGQVIWECNNFADRRRDEGVPGIAQVEVPLLGVESFRKPGC</sequence>
<dbReference type="Proteomes" id="UP000887229">
    <property type="component" value="Unassembled WGS sequence"/>
</dbReference>
<reference evidence="2" key="1">
    <citation type="journal article" date="2021" name="IMA Fungus">
        <title>Genomic characterization of three marine fungi, including Emericellopsis atlantica sp. nov. with signatures of a generalist lifestyle and marine biomass degradation.</title>
        <authorList>
            <person name="Hagestad O.C."/>
            <person name="Hou L."/>
            <person name="Andersen J.H."/>
            <person name="Hansen E.H."/>
            <person name="Altermark B."/>
            <person name="Li C."/>
            <person name="Kuhnert E."/>
            <person name="Cox R.J."/>
            <person name="Crous P.W."/>
            <person name="Spatafora J.W."/>
            <person name="Lail K."/>
            <person name="Amirebrahimi M."/>
            <person name="Lipzen A."/>
            <person name="Pangilinan J."/>
            <person name="Andreopoulos W."/>
            <person name="Hayes R.D."/>
            <person name="Ng V."/>
            <person name="Grigoriev I.V."/>
            <person name="Jackson S.A."/>
            <person name="Sutton T.D.S."/>
            <person name="Dobson A.D.W."/>
            <person name="Rama T."/>
        </authorList>
    </citation>
    <scope>NUCLEOTIDE SEQUENCE</scope>
    <source>
        <strain evidence="2">TS7</strain>
    </source>
</reference>
<dbReference type="Pfam" id="PF08578">
    <property type="entry name" value="DUF1765"/>
    <property type="match status" value="1"/>
</dbReference>
<dbReference type="PANTHER" id="PTHR37988:SF1">
    <property type="entry name" value="UPF0592 MEMBRANE PROTEIN C7D4.03C"/>
    <property type="match status" value="1"/>
</dbReference>
<evidence type="ECO:0000313" key="2">
    <source>
        <dbReference type="EMBL" id="KAG9257829.1"/>
    </source>
</evidence>
<dbReference type="EMBL" id="MU251244">
    <property type="protein sequence ID" value="KAG9257829.1"/>
    <property type="molecule type" value="Genomic_DNA"/>
</dbReference>
<evidence type="ECO:0008006" key="4">
    <source>
        <dbReference type="Google" id="ProtNLM"/>
    </source>
</evidence>
<comment type="caution">
    <text evidence="2">The sequence shown here is derived from an EMBL/GenBank/DDBJ whole genome shotgun (WGS) entry which is preliminary data.</text>
</comment>
<feature type="region of interest" description="Disordered" evidence="1">
    <location>
        <begin position="1"/>
        <end position="246"/>
    </location>
</feature>
<dbReference type="OrthoDB" id="296767at2759"/>
<proteinExistence type="predicted"/>
<feature type="region of interest" description="Disordered" evidence="1">
    <location>
        <begin position="269"/>
        <end position="311"/>
    </location>
</feature>